<dbReference type="Gene3D" id="3.40.50.150">
    <property type="entry name" value="Vaccinia Virus protein VP39"/>
    <property type="match status" value="1"/>
</dbReference>
<dbReference type="Pfam" id="PF07021">
    <property type="entry name" value="MetW"/>
    <property type="match status" value="1"/>
</dbReference>
<gene>
    <name evidence="1" type="primary">metW</name>
    <name evidence="1" type="ORF">ET996_02900</name>
</gene>
<organism evidence="1 2">
    <name type="scientific">Propioniciclava tarda</name>
    <dbReference type="NCBI Taxonomy" id="433330"/>
    <lineage>
        <taxon>Bacteria</taxon>
        <taxon>Bacillati</taxon>
        <taxon>Actinomycetota</taxon>
        <taxon>Actinomycetes</taxon>
        <taxon>Propionibacteriales</taxon>
        <taxon>Propionibacteriaceae</taxon>
        <taxon>Propioniciclava</taxon>
    </lineage>
</organism>
<protein>
    <submittedName>
        <fullName evidence="1">Methionine biosynthesis protein MetW</fullName>
    </submittedName>
</protein>
<dbReference type="InterPro" id="IPR010743">
    <property type="entry name" value="Methionine_synth_MetW"/>
</dbReference>
<evidence type="ECO:0000313" key="2">
    <source>
        <dbReference type="Proteomes" id="UP000291933"/>
    </source>
</evidence>
<comment type="caution">
    <text evidence="1">The sequence shown here is derived from an EMBL/GenBank/DDBJ whole genome shotgun (WGS) entry which is preliminary data.</text>
</comment>
<evidence type="ECO:0000313" key="1">
    <source>
        <dbReference type="EMBL" id="TBT95937.1"/>
    </source>
</evidence>
<name>A0A4Q9KMX9_PROTD</name>
<sequence>MNATEWQSGPLRADLALVAAQIPDASRVLDLGCGSATLLSYLMAERGCSGTGVEIDPDKVLKAIRRGVPIIELDVDRSLSEFSDASYDVCVLSRTIQTIQRPEHVLEEMARIAGLLIVSVPNFGWWGHRLRLLRGRMPMSKELPYSWYDTPNIRHTTLVDLETLFDKLGLTVVKRFTFTEDGRRLRMQGARANLTAGAAVYVLRPGGRPRTS</sequence>
<proteinExistence type="predicted"/>
<dbReference type="RefSeq" id="WP_131171052.1">
    <property type="nucleotide sequence ID" value="NZ_FXTL01000002.1"/>
</dbReference>
<accession>A0A4Q9KMX9</accession>
<dbReference type="OrthoDB" id="9810247at2"/>
<dbReference type="EMBL" id="SDMR01000002">
    <property type="protein sequence ID" value="TBT95937.1"/>
    <property type="molecule type" value="Genomic_DNA"/>
</dbReference>
<dbReference type="CDD" id="cd02440">
    <property type="entry name" value="AdoMet_MTases"/>
    <property type="match status" value="1"/>
</dbReference>
<dbReference type="AlphaFoldDB" id="A0A4Q9KMX9"/>
<reference evidence="1 2" key="1">
    <citation type="submission" date="2019-01" db="EMBL/GenBank/DDBJ databases">
        <title>Lactibacter flavus gen. nov., sp. nov., a novel bacterium of the family Propionibacteriaceae isolated from raw milk and dairy products.</title>
        <authorList>
            <person name="Huptas C."/>
            <person name="Wenning M."/>
            <person name="Breitenwieser F."/>
            <person name="Doll E."/>
            <person name="Von Neubeck M."/>
            <person name="Busse H.-J."/>
            <person name="Scherer S."/>
        </authorList>
    </citation>
    <scope>NUCLEOTIDE SEQUENCE [LARGE SCALE GENOMIC DNA]</scope>
    <source>
        <strain evidence="2">DSM 22130 / JCM 15804 / WR061</strain>
    </source>
</reference>
<dbReference type="NCBIfam" id="TIGR02081">
    <property type="entry name" value="metW"/>
    <property type="match status" value="1"/>
</dbReference>
<dbReference type="SUPFAM" id="SSF53335">
    <property type="entry name" value="S-adenosyl-L-methionine-dependent methyltransferases"/>
    <property type="match status" value="1"/>
</dbReference>
<dbReference type="Proteomes" id="UP000291933">
    <property type="component" value="Unassembled WGS sequence"/>
</dbReference>
<keyword evidence="2" id="KW-1185">Reference proteome</keyword>
<dbReference type="InterPro" id="IPR029063">
    <property type="entry name" value="SAM-dependent_MTases_sf"/>
</dbReference>